<protein>
    <submittedName>
        <fullName evidence="1">Uncharacterized protein</fullName>
    </submittedName>
</protein>
<proteinExistence type="predicted"/>
<evidence type="ECO:0000313" key="1">
    <source>
        <dbReference type="EMBL" id="MBP2355989.1"/>
    </source>
</evidence>
<dbReference type="EMBL" id="JAGINT010000002">
    <property type="protein sequence ID" value="MBP2355989.1"/>
    <property type="molecule type" value="Genomic_DNA"/>
</dbReference>
<organism evidence="1 2">
    <name type="scientific">Kribbella aluminosa</name>
    <dbReference type="NCBI Taxonomy" id="416017"/>
    <lineage>
        <taxon>Bacteria</taxon>
        <taxon>Bacillati</taxon>
        <taxon>Actinomycetota</taxon>
        <taxon>Actinomycetes</taxon>
        <taxon>Propionibacteriales</taxon>
        <taxon>Kribbellaceae</taxon>
        <taxon>Kribbella</taxon>
    </lineage>
</organism>
<evidence type="ECO:0000313" key="2">
    <source>
        <dbReference type="Proteomes" id="UP000755585"/>
    </source>
</evidence>
<reference evidence="1 2" key="1">
    <citation type="submission" date="2021-03" db="EMBL/GenBank/DDBJ databases">
        <title>Sequencing the genomes of 1000 actinobacteria strains.</title>
        <authorList>
            <person name="Klenk H.-P."/>
        </authorList>
    </citation>
    <scope>NUCLEOTIDE SEQUENCE [LARGE SCALE GENOMIC DNA]</scope>
    <source>
        <strain evidence="1 2">DSM 18824</strain>
    </source>
</reference>
<accession>A0ABS4UWT9</accession>
<gene>
    <name evidence="1" type="ORF">JOF29_007099</name>
</gene>
<keyword evidence="2" id="KW-1185">Reference proteome</keyword>
<dbReference type="Proteomes" id="UP000755585">
    <property type="component" value="Unassembled WGS sequence"/>
</dbReference>
<sequence>MARLTSDLIGQVGLELARAMEQLHGPHCMPGGARFELKWDGFVHGTSQAKGPRDCADGDGSTVVAATQPIDDMAGEV</sequence>
<comment type="caution">
    <text evidence="1">The sequence shown here is derived from an EMBL/GenBank/DDBJ whole genome shotgun (WGS) entry which is preliminary data.</text>
</comment>
<name>A0ABS4UWT9_9ACTN</name>